<feature type="transmembrane region" description="Helical" evidence="20">
    <location>
        <begin position="1060"/>
        <end position="1084"/>
    </location>
</feature>
<keyword evidence="15" id="KW-0407">Ion channel</keyword>
<evidence type="ECO:0000256" key="15">
    <source>
        <dbReference type="ARBA" id="ARBA00023303"/>
    </source>
</evidence>
<feature type="binding site" evidence="17">
    <location>
        <position position="236"/>
    </location>
    <ligand>
        <name>Ca(2+)</name>
        <dbReference type="ChEBI" id="CHEBI:29108"/>
    </ligand>
</feature>
<keyword evidence="2" id="KW-0813">Transport</keyword>
<feature type="transmembrane region" description="Helical" evidence="20">
    <location>
        <begin position="40"/>
        <end position="61"/>
    </location>
</feature>
<dbReference type="FunFam" id="1.10.287.70:FF:000007">
    <property type="entry name" value="Voltage-dependent L-type calcium channel subunit alpha"/>
    <property type="match status" value="1"/>
</dbReference>
<comment type="similarity">
    <text evidence="18">Belongs to the calcium channel alpha-1 subunit (TC 1.A.1.11) family.</text>
</comment>
<feature type="domain" description="Ion transport" evidence="22">
    <location>
        <begin position="699"/>
        <end position="981"/>
    </location>
</feature>
<evidence type="ECO:0000256" key="4">
    <source>
        <dbReference type="ARBA" id="ARBA00022568"/>
    </source>
</evidence>
<keyword evidence="5 18" id="KW-0107">Calcium channel</keyword>
<evidence type="ECO:0000256" key="13">
    <source>
        <dbReference type="ARBA" id="ARBA00023136"/>
    </source>
</evidence>
<keyword evidence="13 20" id="KW-0472">Membrane</keyword>
<dbReference type="Gene3D" id="6.10.250.2500">
    <property type="match status" value="1"/>
</dbReference>
<keyword evidence="6 20" id="KW-0812">Transmembrane</keyword>
<dbReference type="GO" id="GO:0098703">
    <property type="term" value="P:calcium ion import across plasma membrane"/>
    <property type="evidence" value="ECO:0000318"/>
    <property type="project" value="GO_Central"/>
</dbReference>
<feature type="transmembrane region" description="Helical" evidence="20">
    <location>
        <begin position="73"/>
        <end position="92"/>
    </location>
</feature>
<dbReference type="Proteomes" id="UP000015101">
    <property type="component" value="Unassembled WGS sequence"/>
</dbReference>
<dbReference type="InterPro" id="IPR050599">
    <property type="entry name" value="VDCC_alpha-1_subunit"/>
</dbReference>
<gene>
    <name evidence="26" type="primary">20195724</name>
    <name evidence="25" type="ORF">HELRODRAFT_119050</name>
</gene>
<dbReference type="GO" id="GO:0046872">
    <property type="term" value="F:metal ion binding"/>
    <property type="evidence" value="ECO:0007669"/>
    <property type="project" value="UniProtKB-KW"/>
</dbReference>
<dbReference type="GO" id="GO:0007268">
    <property type="term" value="P:chemical synaptic transmission"/>
    <property type="evidence" value="ECO:0000318"/>
    <property type="project" value="GO_Central"/>
</dbReference>
<dbReference type="Gene3D" id="1.10.287.70">
    <property type="match status" value="4"/>
</dbReference>
<dbReference type="Pfam" id="PF00520">
    <property type="entry name" value="Ion_trans"/>
    <property type="match status" value="4"/>
</dbReference>
<feature type="domain" description="Ion transport" evidence="22">
    <location>
        <begin position="381"/>
        <end position="618"/>
    </location>
</feature>
<dbReference type="FunFam" id="1.20.120.350:FF:000015">
    <property type="entry name" value="Voltage-dependent N-type calcium channel subunit alpha"/>
    <property type="match status" value="1"/>
</dbReference>
<evidence type="ECO:0000256" key="12">
    <source>
        <dbReference type="ARBA" id="ARBA00023065"/>
    </source>
</evidence>
<feature type="domain" description="Ion transport" evidence="22">
    <location>
        <begin position="2"/>
        <end position="287"/>
    </location>
</feature>
<evidence type="ECO:0000256" key="14">
    <source>
        <dbReference type="ARBA" id="ARBA00023180"/>
    </source>
</evidence>
<sequence>PFEYMVLLTIIANCVVLAMEEHLPDNDKTPLTLELEKTEVIFLAIFCLEAGFKIIALGFVMHEDSYLRSGWNVMDFIVVVTGFITLFASRGGSSGFDLRTLRAVRVLRPLKLVSGVPSLQVVLKSILKAMAPLLQIALLVFFAILIFAIIGLEFFSGIFHSSCRYVDTDELYLEEGMDEPTPCVTTKNLILNGGYQCPKENVYCKEDSWQGPKYGIVSFDNIIYAMLTVFQCVTMEGWTNVLYLTNDALGSTFPWLYYVSLIVIGSFFMLNLVLGVLSGEFAKERERVENRQSFLKLRKQQVIDRQAEAYMEWISRAEEAILNEEEQNACEDDDDDDVGDDDDDNGKRNLSITKRFGRSLARLMKMQKRFKFKVRSAVKSQVFYWLIIILVFFNTLFIAVEHYNQPEYLTTFLYYAELIFLVLFVIEMLLKMYGVGVNVYFQSSFNIFDCLVIAGSILEVIYTHVNTDNSFGISILRAMRLLRIFKVTRYWSSLRNLVISLLNSMRSIVSLLFLLFLFIIIFALLGMQLFGGEWNFETGRPSCHFDNFSVALLTVFQILTGEDWNEVMFYAIQSQGGVNDSGMFYSLYFIILVLFGNYTLLNVFLAIAVDNLANAQELTAAEEEQALEEQVSRMQAELNGKGSPSLLLQPARSKSDIVGDGDDCDEVDGTNVVLLYSSMFILSADNSFRKFCHFVVSLRYFDPFIMIIICASSISLAAEDPVTENSTKNEFLNLFDFVFTAVFTIEMVLKVITLGVILHPGSYCRDPWNILDAAVVICALTAFAFAGVPGSAGKNLNTIKSLRVLRVLRPLKTINRVPKLKAVFDCVVNSLKNVFNIMVVYMLFQFIFAVMAVQLFKGKFFYCNDDSKDNKPDCRGNYFEYESRNGVYVATVNQRKWKQWDFHYDNVASAMLTLFAVQTGEGWPLVLRHSVDITRENRGPQPGNHMELALFYIVYFIVFPFFFINIFVALIIITFQEQGEHELEDQEMDKNQKQCIDFVMNAKPTSRYMPSQKCGLRYKVWQLVVSPPFEYFIMSMIAFNTLLLMMKFGTAETSLTYTNVLTNMNMFLTILFFVEAILKIIAFLPRNYFREMWNIFDFVTVLGSSADVLFTEFGKGIHDSTSGSFNIGFLRLFRAARLIKLLRQGYTIRILLWTFIQSFKALPYVILLIAMLFFIYAIIGMQIFGNIALDGKTDINRHNNFRSFSDALMLLFRCATGENWQQIMLSCMPNKTCDPESTHANTSQCGLVIAIPYFVSFIFFCSFLMLNLFVAVIMDNFDYLTRDSSILGPHHLDEFIRAWAEYDPTASRRIAVSDMYEMLRNMEPPVGFGRKCPYRLAYRKLIRMNMPVGDDGCVHFTTTLFALIRESLGIKMGPVSEMNRCDESLKESIRALWPVQSNKLLHLLIPPN</sequence>
<feature type="domain" description="Voltage-dependent L-type calcium channel IQ-associated" evidence="24">
    <location>
        <begin position="1294"/>
        <end position="1347"/>
    </location>
</feature>
<dbReference type="OrthoDB" id="431720at2759"/>
<organism evidence="26 27">
    <name type="scientific">Helobdella robusta</name>
    <name type="common">Californian leech</name>
    <dbReference type="NCBI Taxonomy" id="6412"/>
    <lineage>
        <taxon>Eukaryota</taxon>
        <taxon>Metazoa</taxon>
        <taxon>Spiralia</taxon>
        <taxon>Lophotrochozoa</taxon>
        <taxon>Annelida</taxon>
        <taxon>Clitellata</taxon>
        <taxon>Hirudinea</taxon>
        <taxon>Rhynchobdellida</taxon>
        <taxon>Glossiphoniidae</taxon>
        <taxon>Helobdella</taxon>
    </lineage>
</organism>
<dbReference type="InterPro" id="IPR002077">
    <property type="entry name" value="VDCCAlpha1"/>
</dbReference>
<dbReference type="PANTHER" id="PTHR45628">
    <property type="entry name" value="VOLTAGE-DEPENDENT CALCIUM CHANNEL TYPE A SUBUNIT ALPHA-1"/>
    <property type="match status" value="1"/>
</dbReference>
<dbReference type="EnsemblMetazoa" id="HelroT119050">
    <property type="protein sequence ID" value="HelroP119050"/>
    <property type="gene ID" value="HelroG119050"/>
</dbReference>
<evidence type="ECO:0000256" key="5">
    <source>
        <dbReference type="ARBA" id="ARBA00022673"/>
    </source>
</evidence>
<evidence type="ECO:0000256" key="1">
    <source>
        <dbReference type="ARBA" id="ARBA00004141"/>
    </source>
</evidence>
<feature type="signal peptide" evidence="21">
    <location>
        <begin position="1"/>
        <end position="18"/>
    </location>
</feature>
<dbReference type="PRINTS" id="PR00167">
    <property type="entry name" value="CACHANNEL"/>
</dbReference>
<protein>
    <recommendedName>
        <fullName evidence="16">Voltage-dependent calcium channel type A subunit alpha-1</fullName>
    </recommendedName>
</protein>
<name>T1EGM4_HELRO</name>
<keyword evidence="8" id="KW-0677">Repeat</keyword>
<keyword evidence="12" id="KW-0406">Ion transport</keyword>
<feature type="transmembrane region" description="Helical" evidence="20">
    <location>
        <begin position="834"/>
        <end position="856"/>
    </location>
</feature>
<dbReference type="FunFam" id="1.20.120.350:FF:000013">
    <property type="entry name" value="Voltage-dependent N-type calcium channel subunit alpha"/>
    <property type="match status" value="1"/>
</dbReference>
<keyword evidence="4 18" id="KW-0109">Calcium transport</keyword>
<evidence type="ECO:0000259" key="23">
    <source>
        <dbReference type="Pfam" id="PF08763"/>
    </source>
</evidence>
<dbReference type="FunFam" id="1.10.287.70:FF:000059">
    <property type="entry name" value="Voltage-dependent N-type calcium channel subunit alpha"/>
    <property type="match status" value="1"/>
</dbReference>
<dbReference type="GO" id="GO:0005891">
    <property type="term" value="C:voltage-gated calcium channel complex"/>
    <property type="evidence" value="ECO:0000318"/>
    <property type="project" value="GO_Central"/>
</dbReference>
<dbReference type="RefSeq" id="XP_009029798.1">
    <property type="nucleotide sequence ID" value="XM_009031550.1"/>
</dbReference>
<evidence type="ECO:0000256" key="10">
    <source>
        <dbReference type="ARBA" id="ARBA00022882"/>
    </source>
</evidence>
<dbReference type="SUPFAM" id="SSF81324">
    <property type="entry name" value="Voltage-gated potassium channels"/>
    <property type="match status" value="4"/>
</dbReference>
<evidence type="ECO:0000313" key="25">
    <source>
        <dbReference type="EMBL" id="ESN92149.1"/>
    </source>
</evidence>
<keyword evidence="27" id="KW-1185">Reference proteome</keyword>
<dbReference type="InterPro" id="IPR014873">
    <property type="entry name" value="VDCC_a1su_IQ"/>
</dbReference>
<feature type="transmembrane region" description="Helical" evidence="20">
    <location>
        <begin position="255"/>
        <end position="277"/>
    </location>
</feature>
<feature type="transmembrane region" description="Helical" evidence="20">
    <location>
        <begin position="508"/>
        <end position="530"/>
    </location>
</feature>
<feature type="domain" description="Voltage-dependent calcium channel alpha-1 subunit IQ" evidence="23">
    <location>
        <begin position="1357"/>
        <end position="1408"/>
    </location>
</feature>
<evidence type="ECO:0000313" key="26">
    <source>
        <dbReference type="EnsemblMetazoa" id="HelroP119050"/>
    </source>
</evidence>
<evidence type="ECO:0000313" key="27">
    <source>
        <dbReference type="Proteomes" id="UP000015101"/>
    </source>
</evidence>
<keyword evidence="10 18" id="KW-0851">Voltage-gated channel</keyword>
<dbReference type="InterPro" id="IPR005821">
    <property type="entry name" value="Ion_trans_dom"/>
</dbReference>
<dbReference type="FunFam" id="1.10.238.10:FF:000063">
    <property type="entry name" value="Voltage-dependent N-type calcium channel subunit alpha"/>
    <property type="match status" value="1"/>
</dbReference>
<feature type="transmembrane region" description="Helical" evidence="20">
    <location>
        <begin position="1161"/>
        <end position="1179"/>
    </location>
</feature>
<evidence type="ECO:0000256" key="20">
    <source>
        <dbReference type="SAM" id="Phobius"/>
    </source>
</evidence>
<dbReference type="eggNOG" id="KOG2301">
    <property type="taxonomic scope" value="Eukaryota"/>
</dbReference>
<dbReference type="KEGG" id="hro:HELRODRAFT_119050"/>
<dbReference type="Gene3D" id="1.10.238.10">
    <property type="entry name" value="EF-hand"/>
    <property type="match status" value="1"/>
</dbReference>
<keyword evidence="21" id="KW-0732">Signal</keyword>
<feature type="transmembrane region" description="Helical" evidence="20">
    <location>
        <begin position="1247"/>
        <end position="1274"/>
    </location>
</feature>
<feature type="transmembrane region" description="Helical" evidence="20">
    <location>
        <begin position="698"/>
        <end position="717"/>
    </location>
</feature>
<feature type="transmembrane region" description="Helical" evidence="20">
    <location>
        <begin position="222"/>
        <end position="243"/>
    </location>
</feature>
<evidence type="ECO:0000256" key="9">
    <source>
        <dbReference type="ARBA" id="ARBA00022837"/>
    </source>
</evidence>
<dbReference type="Pfam" id="PF08763">
    <property type="entry name" value="Ca_chan_IQ"/>
    <property type="match status" value="1"/>
</dbReference>
<dbReference type="GO" id="GO:0045202">
    <property type="term" value="C:synapse"/>
    <property type="evidence" value="ECO:0007669"/>
    <property type="project" value="GOC"/>
</dbReference>
<dbReference type="OMA" id="AVEHYDY"/>
<evidence type="ECO:0000256" key="19">
    <source>
        <dbReference type="SAM" id="MobiDB-lite"/>
    </source>
</evidence>
<evidence type="ECO:0000256" key="16">
    <source>
        <dbReference type="ARBA" id="ARBA00069462"/>
    </source>
</evidence>
<evidence type="ECO:0000259" key="24">
    <source>
        <dbReference type="Pfam" id="PF16905"/>
    </source>
</evidence>
<dbReference type="InterPro" id="IPR031649">
    <property type="entry name" value="GPHH_dom"/>
</dbReference>
<evidence type="ECO:0000256" key="7">
    <source>
        <dbReference type="ARBA" id="ARBA00022723"/>
    </source>
</evidence>
<evidence type="ECO:0000256" key="8">
    <source>
        <dbReference type="ARBA" id="ARBA00022737"/>
    </source>
</evidence>
<evidence type="ECO:0000256" key="6">
    <source>
        <dbReference type="ARBA" id="ARBA00022692"/>
    </source>
</evidence>
<dbReference type="Gene3D" id="1.20.120.350">
    <property type="entry name" value="Voltage-gated potassium channels. Chain C"/>
    <property type="match status" value="4"/>
</dbReference>
<dbReference type="EMBL" id="AMQM01007800">
    <property type="status" value="NOT_ANNOTATED_CDS"/>
    <property type="molecule type" value="Genomic_DNA"/>
</dbReference>
<keyword evidence="11 20" id="KW-1133">Transmembrane helix</keyword>
<feature type="transmembrane region" description="Helical" evidence="20">
    <location>
        <begin position="737"/>
        <end position="758"/>
    </location>
</feature>
<feature type="compositionally biased region" description="Acidic residues" evidence="19">
    <location>
        <begin position="325"/>
        <end position="344"/>
    </location>
</feature>
<dbReference type="GO" id="GO:0008331">
    <property type="term" value="F:high voltage-gated calcium channel activity"/>
    <property type="evidence" value="ECO:0000318"/>
    <property type="project" value="GO_Central"/>
</dbReference>
<comment type="subcellular location">
    <subcellularLocation>
        <location evidence="1 18">Membrane</location>
        <topology evidence="1 18">Multi-pass membrane protein</topology>
    </subcellularLocation>
</comment>
<keyword evidence="14" id="KW-0325">Glycoprotein</keyword>
<evidence type="ECO:0000259" key="22">
    <source>
        <dbReference type="Pfam" id="PF00520"/>
    </source>
</evidence>
<proteinExistence type="inferred from homology"/>
<dbReference type="FunFam" id="1.20.120.350:FF:000011">
    <property type="entry name" value="Voltage-dependent N-type calcium channel subunit alpha"/>
    <property type="match status" value="1"/>
</dbReference>
<dbReference type="FunFam" id="1.10.287.70:FF:000023">
    <property type="entry name" value="Voltage-dependent R-type calcium channel subunit alpha"/>
    <property type="match status" value="1"/>
</dbReference>
<feature type="transmembrane region" description="Helical" evidence="20">
    <location>
        <begin position="382"/>
        <end position="400"/>
    </location>
</feature>
<feature type="binding site" evidence="17">
    <location>
        <position position="562"/>
    </location>
    <ligand>
        <name>Ca(2+)</name>
        <dbReference type="ChEBI" id="CHEBI:29108"/>
    </ligand>
</feature>
<keyword evidence="7 17" id="KW-0479">Metal-binding</keyword>
<feature type="transmembrane region" description="Helical" evidence="20">
    <location>
        <begin position="948"/>
        <end position="975"/>
    </location>
</feature>
<keyword evidence="9 17" id="KW-0106">Calcium</keyword>
<evidence type="ECO:0000256" key="17">
    <source>
        <dbReference type="PIRSR" id="PIRSR602077-1"/>
    </source>
</evidence>
<reference evidence="27" key="1">
    <citation type="submission" date="2012-12" db="EMBL/GenBank/DDBJ databases">
        <authorList>
            <person name="Hellsten U."/>
            <person name="Grimwood J."/>
            <person name="Chapman J.A."/>
            <person name="Shapiro H."/>
            <person name="Aerts A."/>
            <person name="Otillar R.P."/>
            <person name="Terry A.Y."/>
            <person name="Boore J.L."/>
            <person name="Simakov O."/>
            <person name="Marletaz F."/>
            <person name="Cho S.-J."/>
            <person name="Edsinger-Gonzales E."/>
            <person name="Havlak P."/>
            <person name="Kuo D.-H."/>
            <person name="Larsson T."/>
            <person name="Lv J."/>
            <person name="Arendt D."/>
            <person name="Savage R."/>
            <person name="Osoegawa K."/>
            <person name="de Jong P."/>
            <person name="Lindberg D.R."/>
            <person name="Seaver E.C."/>
            <person name="Weisblat D.A."/>
            <person name="Putnam N.H."/>
            <person name="Grigoriev I.V."/>
            <person name="Rokhsar D.S."/>
        </authorList>
    </citation>
    <scope>NUCLEOTIDE SEQUENCE</scope>
</reference>
<keyword evidence="3" id="KW-0597">Phosphoprotein</keyword>
<feature type="region of interest" description="Disordered" evidence="19">
    <location>
        <begin position="325"/>
        <end position="350"/>
    </location>
</feature>
<feature type="transmembrane region" description="Helical" evidence="20">
    <location>
        <begin position="133"/>
        <end position="155"/>
    </location>
</feature>
<dbReference type="InParanoid" id="T1EGM4"/>
<dbReference type="FunFam" id="1.20.120.350:FF:000001">
    <property type="entry name" value="Voltage-dependent L-type calcium channel subunit alpha"/>
    <property type="match status" value="1"/>
</dbReference>
<dbReference type="CTD" id="20195724"/>
<feature type="transmembrane region" description="Helical" evidence="20">
    <location>
        <begin position="587"/>
        <end position="609"/>
    </location>
</feature>
<evidence type="ECO:0000256" key="18">
    <source>
        <dbReference type="RuleBase" id="RU003808"/>
    </source>
</evidence>
<dbReference type="EMBL" id="KB097667">
    <property type="protein sequence ID" value="ESN92149.1"/>
    <property type="molecule type" value="Genomic_DNA"/>
</dbReference>
<reference evidence="26" key="3">
    <citation type="submission" date="2015-06" db="UniProtKB">
        <authorList>
            <consortium name="EnsemblMetazoa"/>
        </authorList>
    </citation>
    <scope>IDENTIFICATION</scope>
</reference>
<dbReference type="GeneID" id="20195724"/>
<accession>T1EGM4</accession>
<dbReference type="STRING" id="6412.T1EGM4"/>
<evidence type="ECO:0000256" key="3">
    <source>
        <dbReference type="ARBA" id="ARBA00022553"/>
    </source>
</evidence>
<feature type="chain" id="PRO_5010979851" description="Voltage-dependent calcium channel type A subunit alpha-1" evidence="21">
    <location>
        <begin position="19"/>
        <end position="1408"/>
    </location>
</feature>
<dbReference type="InterPro" id="IPR027359">
    <property type="entry name" value="Volt_channel_dom_sf"/>
</dbReference>
<evidence type="ECO:0000256" key="21">
    <source>
        <dbReference type="SAM" id="SignalP"/>
    </source>
</evidence>
<dbReference type="Pfam" id="PF16905">
    <property type="entry name" value="GPHH"/>
    <property type="match status" value="1"/>
</dbReference>
<evidence type="ECO:0000256" key="11">
    <source>
        <dbReference type="ARBA" id="ARBA00022989"/>
    </source>
</evidence>
<feature type="transmembrane region" description="Helical" evidence="20">
    <location>
        <begin position="412"/>
        <end position="433"/>
    </location>
</feature>
<dbReference type="HOGENOM" id="CLU_000540_0_2_1"/>
<feature type="binding site" evidence="17">
    <location>
        <position position="921"/>
    </location>
    <ligand>
        <name>Ca(2+)</name>
        <dbReference type="ChEBI" id="CHEBI:29108"/>
    </ligand>
</feature>
<feature type="transmembrane region" description="Helical" evidence="20">
    <location>
        <begin position="1031"/>
        <end position="1048"/>
    </location>
</feature>
<reference evidence="25 27" key="2">
    <citation type="journal article" date="2013" name="Nature">
        <title>Insights into bilaterian evolution from three spiralian genomes.</title>
        <authorList>
            <person name="Simakov O."/>
            <person name="Marletaz F."/>
            <person name="Cho S.J."/>
            <person name="Edsinger-Gonzales E."/>
            <person name="Havlak P."/>
            <person name="Hellsten U."/>
            <person name="Kuo D.H."/>
            <person name="Larsson T."/>
            <person name="Lv J."/>
            <person name="Arendt D."/>
            <person name="Savage R."/>
            <person name="Osoegawa K."/>
            <person name="de Jong P."/>
            <person name="Grimwood J."/>
            <person name="Chapman J.A."/>
            <person name="Shapiro H."/>
            <person name="Aerts A."/>
            <person name="Otillar R.P."/>
            <person name="Terry A.Y."/>
            <person name="Boore J.L."/>
            <person name="Grigoriev I.V."/>
            <person name="Lindberg D.R."/>
            <person name="Seaver E.C."/>
            <person name="Weisblat D.A."/>
            <person name="Putnam N.H."/>
            <person name="Rokhsar D.S."/>
        </authorList>
    </citation>
    <scope>NUCLEOTIDE SEQUENCE</scope>
</reference>
<dbReference type="FunCoup" id="T1EGM4">
    <property type="interactions" value="122"/>
</dbReference>
<feature type="domain" description="Ion transport" evidence="22">
    <location>
        <begin position="1027"/>
        <end position="1284"/>
    </location>
</feature>
<evidence type="ECO:0000256" key="2">
    <source>
        <dbReference type="ARBA" id="ARBA00022448"/>
    </source>
</evidence>
<dbReference type="PANTHER" id="PTHR45628:SF7">
    <property type="entry name" value="VOLTAGE-DEPENDENT CALCIUM CHANNEL TYPE A SUBUNIT ALPHA-1"/>
    <property type="match status" value="1"/>
</dbReference>